<evidence type="ECO:0000313" key="3">
    <source>
        <dbReference type="Proteomes" id="UP000639606"/>
    </source>
</evidence>
<protein>
    <submittedName>
        <fullName evidence="2">Uncharacterized protein</fullName>
    </submittedName>
</protein>
<dbReference type="RefSeq" id="WP_189222019.1">
    <property type="nucleotide sequence ID" value="NZ_BMRG01000002.1"/>
</dbReference>
<evidence type="ECO:0000313" key="2">
    <source>
        <dbReference type="EMBL" id="GGP42008.1"/>
    </source>
</evidence>
<reference evidence="2" key="1">
    <citation type="journal article" date="2014" name="Int. J. Syst. Evol. Microbiol.">
        <title>Complete genome sequence of Corynebacterium casei LMG S-19264T (=DSM 44701T), isolated from a smear-ripened cheese.</title>
        <authorList>
            <consortium name="US DOE Joint Genome Institute (JGI-PGF)"/>
            <person name="Walter F."/>
            <person name="Albersmeier A."/>
            <person name="Kalinowski J."/>
            <person name="Ruckert C."/>
        </authorList>
    </citation>
    <scope>NUCLEOTIDE SEQUENCE</scope>
    <source>
        <strain evidence="2">JCM 3313</strain>
    </source>
</reference>
<feature type="compositionally biased region" description="Gly residues" evidence="1">
    <location>
        <begin position="1"/>
        <end position="10"/>
    </location>
</feature>
<organism evidence="2 3">
    <name type="scientific">Saccharothrix coeruleofusca</name>
    <dbReference type="NCBI Taxonomy" id="33919"/>
    <lineage>
        <taxon>Bacteria</taxon>
        <taxon>Bacillati</taxon>
        <taxon>Actinomycetota</taxon>
        <taxon>Actinomycetes</taxon>
        <taxon>Pseudonocardiales</taxon>
        <taxon>Pseudonocardiaceae</taxon>
        <taxon>Saccharothrix</taxon>
    </lineage>
</organism>
<name>A0A918EBL8_9PSEU</name>
<feature type="region of interest" description="Disordered" evidence="1">
    <location>
        <begin position="1"/>
        <end position="24"/>
    </location>
</feature>
<dbReference type="AlphaFoldDB" id="A0A918EBL8"/>
<keyword evidence="3" id="KW-1185">Reference proteome</keyword>
<dbReference type="EMBL" id="BMRG01000002">
    <property type="protein sequence ID" value="GGP42008.1"/>
    <property type="molecule type" value="Genomic_DNA"/>
</dbReference>
<feature type="compositionally biased region" description="Acidic residues" evidence="1">
    <location>
        <begin position="15"/>
        <end position="24"/>
    </location>
</feature>
<sequence length="110" mass="11541">MTMALVGGGGRDGEGAGESEFEDPEFVAEVQEAVDQQAPRLFAVVREDRDAGEVEIAAWGMAHEESGAEVVSAKGGTYMSLRSADRALMVFGNHGRAVSRVVWVGGKGGE</sequence>
<gene>
    <name evidence="2" type="ORF">GCM10010185_11620</name>
</gene>
<comment type="caution">
    <text evidence="2">The sequence shown here is derived from an EMBL/GenBank/DDBJ whole genome shotgun (WGS) entry which is preliminary data.</text>
</comment>
<proteinExistence type="predicted"/>
<reference evidence="2" key="2">
    <citation type="submission" date="2020-09" db="EMBL/GenBank/DDBJ databases">
        <authorList>
            <person name="Sun Q."/>
            <person name="Ohkuma M."/>
        </authorList>
    </citation>
    <scope>NUCLEOTIDE SEQUENCE</scope>
    <source>
        <strain evidence="2">JCM 3313</strain>
    </source>
</reference>
<accession>A0A918EBL8</accession>
<dbReference type="Proteomes" id="UP000639606">
    <property type="component" value="Unassembled WGS sequence"/>
</dbReference>
<evidence type="ECO:0000256" key="1">
    <source>
        <dbReference type="SAM" id="MobiDB-lite"/>
    </source>
</evidence>